<feature type="compositionally biased region" description="Basic residues" evidence="1">
    <location>
        <begin position="110"/>
        <end position="119"/>
    </location>
</feature>
<dbReference type="AlphaFoldDB" id="A0A553MYE4"/>
<evidence type="ECO:0000256" key="1">
    <source>
        <dbReference type="SAM" id="MobiDB-lite"/>
    </source>
</evidence>
<gene>
    <name evidence="2" type="ORF">DNTS_008556</name>
</gene>
<feature type="region of interest" description="Disordered" evidence="1">
    <location>
        <begin position="97"/>
        <end position="140"/>
    </location>
</feature>
<keyword evidence="3" id="KW-1185">Reference proteome</keyword>
<evidence type="ECO:0000313" key="2">
    <source>
        <dbReference type="EMBL" id="TRY58211.1"/>
    </source>
</evidence>
<evidence type="ECO:0000313" key="3">
    <source>
        <dbReference type="Proteomes" id="UP000316079"/>
    </source>
</evidence>
<reference evidence="2 3" key="1">
    <citation type="journal article" date="2019" name="Sci. Data">
        <title>Hybrid genome assembly and annotation of Danionella translucida.</title>
        <authorList>
            <person name="Kadobianskyi M."/>
            <person name="Schulze L."/>
            <person name="Schuelke M."/>
            <person name="Judkewitz B."/>
        </authorList>
    </citation>
    <scope>NUCLEOTIDE SEQUENCE [LARGE SCALE GENOMIC DNA]</scope>
    <source>
        <strain evidence="2 3">Bolton</strain>
    </source>
</reference>
<comment type="caution">
    <text evidence="2">The sequence shown here is derived from an EMBL/GenBank/DDBJ whole genome shotgun (WGS) entry which is preliminary data.</text>
</comment>
<dbReference type="PANTHER" id="PTHR14286">
    <property type="entry name" value="GENE, 49355-RELATED"/>
    <property type="match status" value="1"/>
</dbReference>
<dbReference type="Proteomes" id="UP000316079">
    <property type="component" value="Unassembled WGS sequence"/>
</dbReference>
<proteinExistence type="predicted"/>
<dbReference type="EMBL" id="SRMA01027201">
    <property type="protein sequence ID" value="TRY58211.1"/>
    <property type="molecule type" value="Genomic_DNA"/>
</dbReference>
<name>A0A553MYE4_9TELE</name>
<dbReference type="Pfam" id="PF15134">
    <property type="entry name" value="CEP15-like"/>
    <property type="match status" value="1"/>
</dbReference>
<dbReference type="InterPro" id="IPR028006">
    <property type="entry name" value="CEP15-like"/>
</dbReference>
<organism evidence="2 3">
    <name type="scientific">Danionella cerebrum</name>
    <dbReference type="NCBI Taxonomy" id="2873325"/>
    <lineage>
        <taxon>Eukaryota</taxon>
        <taxon>Metazoa</taxon>
        <taxon>Chordata</taxon>
        <taxon>Craniata</taxon>
        <taxon>Vertebrata</taxon>
        <taxon>Euteleostomi</taxon>
        <taxon>Actinopterygii</taxon>
        <taxon>Neopterygii</taxon>
        <taxon>Teleostei</taxon>
        <taxon>Ostariophysi</taxon>
        <taxon>Cypriniformes</taxon>
        <taxon>Danionidae</taxon>
        <taxon>Danioninae</taxon>
        <taxon>Danionella</taxon>
    </lineage>
</organism>
<dbReference type="STRING" id="623744.A0A553MYE4"/>
<sequence>MSSYTQEETELNQKHEDILTKRTLLLQQMQVVYEEQETKKKQQFLNSQAAKERNTQILKDIEREGEKLQTKQLLHPDIISLETRYWASVEKKLPEWEPYLLGNGQPPTRNTRRTPKHQIQKTVQPGPSPARYRSKPPLPK</sequence>
<dbReference type="PANTHER" id="PTHR14286:SF2">
    <property type="entry name" value="CENTROSOMAL PROTEIN 15 KDA"/>
    <property type="match status" value="1"/>
</dbReference>
<protein>
    <submittedName>
        <fullName evidence="2">Uncharacterized protein</fullName>
    </submittedName>
</protein>
<accession>A0A553MYE4</accession>
<dbReference type="OrthoDB" id="9871079at2759"/>